<dbReference type="AlphaFoldDB" id="A0A4P7IIJ8"/>
<dbReference type="RefSeq" id="WP_135269163.1">
    <property type="nucleotide sequence ID" value="NZ_CP038436.1"/>
</dbReference>
<evidence type="ECO:0000256" key="4">
    <source>
        <dbReference type="ARBA" id="ARBA00022989"/>
    </source>
</evidence>
<dbReference type="InterPro" id="IPR018011">
    <property type="entry name" value="Carb_sulfotrans_8-10"/>
</dbReference>
<dbReference type="EMBL" id="CP038436">
    <property type="protein sequence ID" value="QBX57178.1"/>
    <property type="molecule type" value="Genomic_DNA"/>
</dbReference>
<evidence type="ECO:0000256" key="1">
    <source>
        <dbReference type="ARBA" id="ARBA00004323"/>
    </source>
</evidence>
<keyword evidence="6" id="KW-0472">Membrane</keyword>
<dbReference type="GO" id="GO:0016020">
    <property type="term" value="C:membrane"/>
    <property type="evidence" value="ECO:0007669"/>
    <property type="project" value="InterPro"/>
</dbReference>
<dbReference type="Proteomes" id="UP000294853">
    <property type="component" value="Chromosome"/>
</dbReference>
<organism evidence="8 9">
    <name type="scientific">Nocardioides seonyuensis</name>
    <dbReference type="NCBI Taxonomy" id="2518371"/>
    <lineage>
        <taxon>Bacteria</taxon>
        <taxon>Bacillati</taxon>
        <taxon>Actinomycetota</taxon>
        <taxon>Actinomycetes</taxon>
        <taxon>Propionibacteriales</taxon>
        <taxon>Nocardioidaceae</taxon>
        <taxon>Nocardioides</taxon>
    </lineage>
</organism>
<evidence type="ECO:0000256" key="6">
    <source>
        <dbReference type="ARBA" id="ARBA00023136"/>
    </source>
</evidence>
<keyword evidence="7" id="KW-0325">Glycoprotein</keyword>
<dbReference type="PANTHER" id="PTHR12137:SF54">
    <property type="entry name" value="CARBOHYDRATE SULFOTRANSFERASE"/>
    <property type="match status" value="1"/>
</dbReference>
<dbReference type="OrthoDB" id="288532at2"/>
<dbReference type="InterPro" id="IPR027417">
    <property type="entry name" value="P-loop_NTPase"/>
</dbReference>
<dbReference type="InterPro" id="IPR005331">
    <property type="entry name" value="Sulfotransferase"/>
</dbReference>
<dbReference type="PANTHER" id="PTHR12137">
    <property type="entry name" value="CARBOHYDRATE SULFOTRANSFERASE"/>
    <property type="match status" value="1"/>
</dbReference>
<proteinExistence type="predicted"/>
<keyword evidence="4" id="KW-1133">Transmembrane helix</keyword>
<dbReference type="GO" id="GO:0008146">
    <property type="term" value="F:sulfotransferase activity"/>
    <property type="evidence" value="ECO:0007669"/>
    <property type="project" value="InterPro"/>
</dbReference>
<comment type="subcellular location">
    <subcellularLocation>
        <location evidence="1">Golgi apparatus membrane</location>
        <topology evidence="1">Single-pass type II membrane protein</topology>
    </subcellularLocation>
</comment>
<evidence type="ECO:0000256" key="7">
    <source>
        <dbReference type="ARBA" id="ARBA00023180"/>
    </source>
</evidence>
<evidence type="ECO:0000256" key="2">
    <source>
        <dbReference type="ARBA" id="ARBA00022679"/>
    </source>
</evidence>
<protein>
    <recommendedName>
        <fullName evidence="10">Sulfotransferase family protein</fullName>
    </recommendedName>
</protein>
<evidence type="ECO:0000256" key="5">
    <source>
        <dbReference type="ARBA" id="ARBA00023034"/>
    </source>
</evidence>
<sequence length="216" mass="24815">MLISDSRRVLFVHVPKTGGVSIEDVFREGCPDARKKRADDPPEGRHLTLERILEKEPQAVDYWTFGFVRNPWARMVSWYSMIDQWNKRWGPASGKPQDVSYGLMRDGNEMWRAAAAYSGFEEFVLRGTEELPRLGTPQVDYLRAPSLGREADFVGRTERLADDMAVVQRKLGLEPTPPPHRNKSRHGTYHDYFTEASRKKVAEVYAADLEAFGYTY</sequence>
<keyword evidence="9" id="KW-1185">Reference proteome</keyword>
<name>A0A4P7IIJ8_9ACTN</name>
<dbReference type="Pfam" id="PF03567">
    <property type="entry name" value="Sulfotransfer_2"/>
    <property type="match status" value="1"/>
</dbReference>
<evidence type="ECO:0008006" key="10">
    <source>
        <dbReference type="Google" id="ProtNLM"/>
    </source>
</evidence>
<evidence type="ECO:0000313" key="8">
    <source>
        <dbReference type="EMBL" id="QBX57178.1"/>
    </source>
</evidence>
<keyword evidence="5" id="KW-0333">Golgi apparatus</keyword>
<keyword evidence="3" id="KW-0812">Transmembrane</keyword>
<dbReference type="GO" id="GO:0016051">
    <property type="term" value="P:carbohydrate biosynthetic process"/>
    <property type="evidence" value="ECO:0007669"/>
    <property type="project" value="InterPro"/>
</dbReference>
<dbReference type="KEGG" id="nsn:EXE58_18255"/>
<keyword evidence="2" id="KW-0808">Transferase</keyword>
<reference evidence="8 9" key="1">
    <citation type="submission" date="2019-03" db="EMBL/GenBank/DDBJ databases">
        <title>Three New Species of Nocardioides, Nocardioides euryhalodurans sp. nov., Nocardioides seonyuensis sp. nov. and Nocardioides eburneoflavus sp. nov. Iolated from Soil.</title>
        <authorList>
            <person name="Roh S.G."/>
            <person name="Lee C."/>
            <person name="Kim M.-K."/>
            <person name="Kim S.B."/>
        </authorList>
    </citation>
    <scope>NUCLEOTIDE SEQUENCE [LARGE SCALE GENOMIC DNA]</scope>
    <source>
        <strain evidence="8 9">MMS17-SY207-3</strain>
    </source>
</reference>
<dbReference type="Gene3D" id="3.40.50.300">
    <property type="entry name" value="P-loop containing nucleotide triphosphate hydrolases"/>
    <property type="match status" value="1"/>
</dbReference>
<dbReference type="SUPFAM" id="SSF52540">
    <property type="entry name" value="P-loop containing nucleoside triphosphate hydrolases"/>
    <property type="match status" value="1"/>
</dbReference>
<evidence type="ECO:0000256" key="3">
    <source>
        <dbReference type="ARBA" id="ARBA00022692"/>
    </source>
</evidence>
<accession>A0A4P7IIJ8</accession>
<gene>
    <name evidence="8" type="ORF">EXE58_18255</name>
</gene>
<evidence type="ECO:0000313" key="9">
    <source>
        <dbReference type="Proteomes" id="UP000294853"/>
    </source>
</evidence>